<feature type="transmembrane region" description="Helical" evidence="1">
    <location>
        <begin position="302"/>
        <end position="320"/>
    </location>
</feature>
<dbReference type="EMBL" id="JAFEKC020000004">
    <property type="protein sequence ID" value="KAK0515084.1"/>
    <property type="molecule type" value="Genomic_DNA"/>
</dbReference>
<keyword evidence="1" id="KW-1133">Transmembrane helix</keyword>
<dbReference type="AlphaFoldDB" id="A0AA39V6W0"/>
<feature type="transmembrane region" description="Helical" evidence="1">
    <location>
        <begin position="203"/>
        <end position="224"/>
    </location>
</feature>
<feature type="transmembrane region" description="Helical" evidence="1">
    <location>
        <begin position="270"/>
        <end position="296"/>
    </location>
</feature>
<proteinExistence type="predicted"/>
<gene>
    <name evidence="2" type="ORF">JMJ35_002463</name>
</gene>
<sequence length="355" mass="39561">MNLHLYATTLLIQPCLCYYHFDSRDGVARSVIEACRTQIPDESGQCYFMIRCIIDNIPSEINARWSAGASILAFIPTIVALMSNSIQETISIADESVLLAVALSVSSITAFNSRFGDRVERLSDILSKEKEWGHTNIHTALWALENMMAEARKPHPWWQNNNMQIYATSLVALVLGAGVWYEVYEITRYGIIVFACPIKANVAIWVALSQLIALLNVLCRSVLFEFHTIQIRKKESRPRAASSNGNAASQGKTQCSTIVLRCPRDTSLRWALHMFTAIVSFSMYAYGTILLASMILIPASDAIRAMVVSASGAGFARLAGHWHTSPRRRGNHAFVVDVPPHRIQDFTAAVRTRWA</sequence>
<accession>A0AA39V6W0</accession>
<evidence type="ECO:0000256" key="1">
    <source>
        <dbReference type="SAM" id="Phobius"/>
    </source>
</evidence>
<name>A0AA39V6W0_9LECA</name>
<comment type="caution">
    <text evidence="2">The sequence shown here is derived from an EMBL/GenBank/DDBJ whole genome shotgun (WGS) entry which is preliminary data.</text>
</comment>
<keyword evidence="1" id="KW-0472">Membrane</keyword>
<keyword evidence="3" id="KW-1185">Reference proteome</keyword>
<feature type="transmembrane region" description="Helical" evidence="1">
    <location>
        <begin position="165"/>
        <end position="183"/>
    </location>
</feature>
<evidence type="ECO:0000313" key="3">
    <source>
        <dbReference type="Proteomes" id="UP001166286"/>
    </source>
</evidence>
<keyword evidence="1" id="KW-0812">Transmembrane</keyword>
<reference evidence="2" key="1">
    <citation type="submission" date="2023-03" db="EMBL/GenBank/DDBJ databases">
        <title>Complete genome of Cladonia borealis.</title>
        <authorList>
            <person name="Park H."/>
        </authorList>
    </citation>
    <scope>NUCLEOTIDE SEQUENCE</scope>
    <source>
        <strain evidence="2">ANT050790</strain>
    </source>
</reference>
<organism evidence="2 3">
    <name type="scientific">Cladonia borealis</name>
    <dbReference type="NCBI Taxonomy" id="184061"/>
    <lineage>
        <taxon>Eukaryota</taxon>
        <taxon>Fungi</taxon>
        <taxon>Dikarya</taxon>
        <taxon>Ascomycota</taxon>
        <taxon>Pezizomycotina</taxon>
        <taxon>Lecanoromycetes</taxon>
        <taxon>OSLEUM clade</taxon>
        <taxon>Lecanoromycetidae</taxon>
        <taxon>Lecanorales</taxon>
        <taxon>Lecanorineae</taxon>
        <taxon>Cladoniaceae</taxon>
        <taxon>Cladonia</taxon>
    </lineage>
</organism>
<evidence type="ECO:0000313" key="2">
    <source>
        <dbReference type="EMBL" id="KAK0515084.1"/>
    </source>
</evidence>
<protein>
    <submittedName>
        <fullName evidence="2">Uncharacterized protein</fullName>
    </submittedName>
</protein>
<dbReference type="Proteomes" id="UP001166286">
    <property type="component" value="Unassembled WGS sequence"/>
</dbReference>